<keyword evidence="2" id="KW-1185">Reference proteome</keyword>
<proteinExistence type="predicted"/>
<accession>A0ACC2VUP9</accession>
<dbReference type="Proteomes" id="UP001227268">
    <property type="component" value="Unassembled WGS sequence"/>
</dbReference>
<evidence type="ECO:0000313" key="1">
    <source>
        <dbReference type="EMBL" id="KAJ9103057.1"/>
    </source>
</evidence>
<organism evidence="1 2">
    <name type="scientific">Naganishia friedmannii</name>
    <dbReference type="NCBI Taxonomy" id="89922"/>
    <lineage>
        <taxon>Eukaryota</taxon>
        <taxon>Fungi</taxon>
        <taxon>Dikarya</taxon>
        <taxon>Basidiomycota</taxon>
        <taxon>Agaricomycotina</taxon>
        <taxon>Tremellomycetes</taxon>
        <taxon>Filobasidiales</taxon>
        <taxon>Filobasidiaceae</taxon>
        <taxon>Naganishia</taxon>
    </lineage>
</organism>
<gene>
    <name evidence="1" type="ORF">QFC21_002479</name>
</gene>
<reference evidence="1" key="1">
    <citation type="submission" date="2023-04" db="EMBL/GenBank/DDBJ databases">
        <title>Draft Genome sequencing of Naganishia species isolated from polar environments using Oxford Nanopore Technology.</title>
        <authorList>
            <person name="Leo P."/>
            <person name="Venkateswaran K."/>
        </authorList>
    </citation>
    <scope>NUCLEOTIDE SEQUENCE</scope>
    <source>
        <strain evidence="1">MNA-CCFEE 5423</strain>
    </source>
</reference>
<sequence length="206" mass="23346">MTGSKEEFTFVKIGQPTLRNDNSEQAKWPQRKPMSDSRHLSPHEALKCGLESLGSALRGTRAALASMKAYREEQKHRKRDLQLVQVRLDALESLIESYETLVQRIDNATNTAEDWNRYIKDIYSYLSTSESSMGKPGQYKNSKAEQWTVLVDRLRDCLVQVANGRQEVREHPLDTSKPCETFDSITQSSISGSHRAIGLEDGENTV</sequence>
<name>A0ACC2VUP9_9TREE</name>
<comment type="caution">
    <text evidence="1">The sequence shown here is derived from an EMBL/GenBank/DDBJ whole genome shotgun (WGS) entry which is preliminary data.</text>
</comment>
<evidence type="ECO:0000313" key="2">
    <source>
        <dbReference type="Proteomes" id="UP001227268"/>
    </source>
</evidence>
<protein>
    <submittedName>
        <fullName evidence="1">Uncharacterized protein</fullName>
    </submittedName>
</protein>
<dbReference type="EMBL" id="JASBWT010000007">
    <property type="protein sequence ID" value="KAJ9103057.1"/>
    <property type="molecule type" value="Genomic_DNA"/>
</dbReference>